<evidence type="ECO:0000256" key="3">
    <source>
        <dbReference type="ARBA" id="ARBA00022692"/>
    </source>
</evidence>
<feature type="domain" description="Major facilitator superfamily (MFS) profile" evidence="9">
    <location>
        <begin position="33"/>
        <end position="471"/>
    </location>
</feature>
<feature type="region of interest" description="Disordered" evidence="7">
    <location>
        <begin position="1"/>
        <end position="29"/>
    </location>
</feature>
<evidence type="ECO:0000256" key="4">
    <source>
        <dbReference type="ARBA" id="ARBA00022989"/>
    </source>
</evidence>
<keyword evidence="11" id="KW-1185">Reference proteome</keyword>
<organism evidence="10 11">
    <name type="scientific">Streptomyces justiciae</name>
    <dbReference type="NCBI Taxonomy" id="2780140"/>
    <lineage>
        <taxon>Bacteria</taxon>
        <taxon>Bacillati</taxon>
        <taxon>Actinomycetota</taxon>
        <taxon>Actinomycetes</taxon>
        <taxon>Kitasatosporales</taxon>
        <taxon>Streptomycetaceae</taxon>
        <taxon>Streptomyces</taxon>
    </lineage>
</organism>
<dbReference type="PROSITE" id="PS50850">
    <property type="entry name" value="MFS"/>
    <property type="match status" value="1"/>
</dbReference>
<keyword evidence="4 8" id="KW-1133">Transmembrane helix</keyword>
<dbReference type="InterPro" id="IPR020846">
    <property type="entry name" value="MFS_dom"/>
</dbReference>
<evidence type="ECO:0000256" key="1">
    <source>
        <dbReference type="ARBA" id="ARBA00004651"/>
    </source>
</evidence>
<feature type="transmembrane region" description="Helical" evidence="8">
    <location>
        <begin position="413"/>
        <end position="436"/>
    </location>
</feature>
<keyword evidence="6" id="KW-0046">Antibiotic resistance</keyword>
<keyword evidence="3 8" id="KW-0812">Transmembrane</keyword>
<feature type="transmembrane region" description="Helical" evidence="8">
    <location>
        <begin position="157"/>
        <end position="176"/>
    </location>
</feature>
<dbReference type="Gene3D" id="1.20.1720.10">
    <property type="entry name" value="Multidrug resistance protein D"/>
    <property type="match status" value="1"/>
</dbReference>
<feature type="transmembrane region" description="Helical" evidence="8">
    <location>
        <begin position="448"/>
        <end position="467"/>
    </location>
</feature>
<evidence type="ECO:0000313" key="11">
    <source>
        <dbReference type="Proteomes" id="UP001257948"/>
    </source>
</evidence>
<proteinExistence type="predicted"/>
<feature type="transmembrane region" description="Helical" evidence="8">
    <location>
        <begin position="124"/>
        <end position="145"/>
    </location>
</feature>
<feature type="transmembrane region" description="Helical" evidence="8">
    <location>
        <begin position="322"/>
        <end position="340"/>
    </location>
</feature>
<dbReference type="PANTHER" id="PTHR42718:SF9">
    <property type="entry name" value="MAJOR FACILITATOR SUPERFAMILY MULTIDRUG TRANSPORTER MFSC"/>
    <property type="match status" value="1"/>
</dbReference>
<accession>A0ABU3M4D0</accession>
<feature type="transmembrane region" description="Helical" evidence="8">
    <location>
        <begin position="375"/>
        <end position="401"/>
    </location>
</feature>
<sequence>MAILTRPARTDRRPVEPAGAPPAAPRSSSPTTVLAAALLAFFVISLDGSVVNVALPAISHSLGGTMADLQWIVDGYTLMFAAFMLSAGTFSDRIGASRAYAWGLASFTVASLACGIAPNLGTLIGARMVQGGAAALMVPASLALIRQTYTDPGKRARAIAIWTAAGSVAVAVGPVIGGMLTSGLSWRAVFYLNLPVGALGLALLTRITPSPRRSAPVDLVGQLSVVASLAGLTYAVIEGGRAGWTSVDVLGTLALAAVAIAVFVVTQSRREQPMVPLSIFKNRTVLVCLAAGFTINAVFYGAIFLLGMYFQQVRGASPVSTGAMFIPMCALISIVNMAGVKLAARKGAWVPMTIGQLVMTAGSLLMLTVTSSTSYWIPVLLLVPIGLGGGFAVPSLTAAILENVDGERAGTAAAVLNTFRQVGSCIAVAAFGALIADTSHFKQGMDTSFVISVVMLLATAVATAVFLPRLTNRSAENANTKA</sequence>
<feature type="transmembrane region" description="Helical" evidence="8">
    <location>
        <begin position="99"/>
        <end position="118"/>
    </location>
</feature>
<keyword evidence="2" id="KW-0813">Transport</keyword>
<dbReference type="CDD" id="cd17321">
    <property type="entry name" value="MFS_MMR_MDR_like"/>
    <property type="match status" value="1"/>
</dbReference>
<name>A0ABU3M4D0_9ACTN</name>
<keyword evidence="5 8" id="KW-0472">Membrane</keyword>
<dbReference type="InterPro" id="IPR036259">
    <property type="entry name" value="MFS_trans_sf"/>
</dbReference>
<dbReference type="Pfam" id="PF07690">
    <property type="entry name" value="MFS_1"/>
    <property type="match status" value="1"/>
</dbReference>
<dbReference type="InterPro" id="IPR011701">
    <property type="entry name" value="MFS"/>
</dbReference>
<comment type="caution">
    <text evidence="10">The sequence shown here is derived from an EMBL/GenBank/DDBJ whole genome shotgun (WGS) entry which is preliminary data.</text>
</comment>
<feature type="transmembrane region" description="Helical" evidence="8">
    <location>
        <begin position="69"/>
        <end position="87"/>
    </location>
</feature>
<dbReference type="PANTHER" id="PTHR42718">
    <property type="entry name" value="MAJOR FACILITATOR SUPERFAMILY MULTIDRUG TRANSPORTER MFSC"/>
    <property type="match status" value="1"/>
</dbReference>
<evidence type="ECO:0000259" key="9">
    <source>
        <dbReference type="PROSITE" id="PS50850"/>
    </source>
</evidence>
<evidence type="ECO:0000256" key="8">
    <source>
        <dbReference type="SAM" id="Phobius"/>
    </source>
</evidence>
<evidence type="ECO:0000313" key="10">
    <source>
        <dbReference type="EMBL" id="MDT7846347.1"/>
    </source>
</evidence>
<dbReference type="SUPFAM" id="SSF103473">
    <property type="entry name" value="MFS general substrate transporter"/>
    <property type="match status" value="1"/>
</dbReference>
<dbReference type="EMBL" id="JAVTLL010000034">
    <property type="protein sequence ID" value="MDT7846347.1"/>
    <property type="molecule type" value="Genomic_DNA"/>
</dbReference>
<feature type="transmembrane region" description="Helical" evidence="8">
    <location>
        <begin position="243"/>
        <end position="265"/>
    </location>
</feature>
<evidence type="ECO:0000256" key="2">
    <source>
        <dbReference type="ARBA" id="ARBA00022448"/>
    </source>
</evidence>
<evidence type="ECO:0000256" key="5">
    <source>
        <dbReference type="ARBA" id="ARBA00023136"/>
    </source>
</evidence>
<protein>
    <submittedName>
        <fullName evidence="10">MFS transporter</fullName>
    </submittedName>
</protein>
<feature type="transmembrane region" description="Helical" evidence="8">
    <location>
        <begin position="347"/>
        <end position="369"/>
    </location>
</feature>
<feature type="transmembrane region" description="Helical" evidence="8">
    <location>
        <begin position="188"/>
        <end position="207"/>
    </location>
</feature>
<feature type="transmembrane region" description="Helical" evidence="8">
    <location>
        <begin position="285"/>
        <end position="310"/>
    </location>
</feature>
<feature type="transmembrane region" description="Helical" evidence="8">
    <location>
        <begin position="219"/>
        <end position="237"/>
    </location>
</feature>
<dbReference type="RefSeq" id="WP_314206698.1">
    <property type="nucleotide sequence ID" value="NZ_JAVTLL010000034.1"/>
</dbReference>
<evidence type="ECO:0000256" key="7">
    <source>
        <dbReference type="SAM" id="MobiDB-lite"/>
    </source>
</evidence>
<feature type="transmembrane region" description="Helical" evidence="8">
    <location>
        <begin position="33"/>
        <end position="57"/>
    </location>
</feature>
<dbReference type="Proteomes" id="UP001257948">
    <property type="component" value="Unassembled WGS sequence"/>
</dbReference>
<gene>
    <name evidence="10" type="ORF">RQC66_37085</name>
</gene>
<reference evidence="11" key="1">
    <citation type="submission" date="2023-07" db="EMBL/GenBank/DDBJ databases">
        <title>Draft genome sequence of the endophytic actinobacterium Streptomyces justiciae WPN32, a potential antibiotic producer.</title>
        <authorList>
            <person name="Yasawong M."/>
            <person name="Pana W."/>
            <person name="Ganta P."/>
            <person name="Santapan N."/>
            <person name="Songngamsuk T."/>
            <person name="Phatcharaharikarn M."/>
            <person name="Kerdtoob S."/>
            <person name="Nantapong N."/>
        </authorList>
    </citation>
    <scope>NUCLEOTIDE SEQUENCE [LARGE SCALE GENOMIC DNA]</scope>
    <source>
        <strain evidence="11">WPN32</strain>
    </source>
</reference>
<dbReference type="Gene3D" id="1.20.1250.20">
    <property type="entry name" value="MFS general substrate transporter like domains"/>
    <property type="match status" value="1"/>
</dbReference>
<comment type="subcellular location">
    <subcellularLocation>
        <location evidence="1">Cell membrane</location>
        <topology evidence="1">Multi-pass membrane protein</topology>
    </subcellularLocation>
</comment>
<evidence type="ECO:0000256" key="6">
    <source>
        <dbReference type="ARBA" id="ARBA00023251"/>
    </source>
</evidence>